<keyword evidence="1" id="KW-0732">Signal</keyword>
<gene>
    <name evidence="2" type="primary">g7903</name>
    <name evidence="2" type="ORF">VP750_LOCUS6784</name>
</gene>
<dbReference type="Proteomes" id="UP001497392">
    <property type="component" value="Unassembled WGS sequence"/>
</dbReference>
<sequence length="264" mass="28659">MMLFVILLCLNYVLADSAATNTTVLDLIFKGDVNRLNQTADSAWKVLASTHITEAEEQSLANLGRNASLIHAEIEEGQLNQGSFRSKLKAFGDVSVHVDPSVCDALESQISQTCKGTPWARIEARKTSDDLKRQVQLCRTGASALVNYSTERALTACLSNTTLSKSLCYVGARQCLAHTSLLTKRDRMTPQQRLLIEGESEAGLGVLLFALMIPYGYTALPLLAAGGLEAVGIRDIVRALEMEIAAHRNETRVPTPPAINGLNF</sequence>
<comment type="caution">
    <text evidence="2">The sequence shown here is derived from an EMBL/GenBank/DDBJ whole genome shotgun (WGS) entry which is preliminary data.</text>
</comment>
<organism evidence="2 3">
    <name type="scientific">Coccomyxa viridis</name>
    <dbReference type="NCBI Taxonomy" id="1274662"/>
    <lineage>
        <taxon>Eukaryota</taxon>
        <taxon>Viridiplantae</taxon>
        <taxon>Chlorophyta</taxon>
        <taxon>core chlorophytes</taxon>
        <taxon>Trebouxiophyceae</taxon>
        <taxon>Trebouxiophyceae incertae sedis</taxon>
        <taxon>Coccomyxaceae</taxon>
        <taxon>Coccomyxa</taxon>
    </lineage>
</organism>
<feature type="chain" id="PRO_5047518862" evidence="1">
    <location>
        <begin position="16"/>
        <end position="264"/>
    </location>
</feature>
<dbReference type="EMBL" id="CAXHTA020000012">
    <property type="protein sequence ID" value="CAL5225125.1"/>
    <property type="molecule type" value="Genomic_DNA"/>
</dbReference>
<evidence type="ECO:0000256" key="1">
    <source>
        <dbReference type="SAM" id="SignalP"/>
    </source>
</evidence>
<proteinExistence type="predicted"/>
<evidence type="ECO:0000313" key="2">
    <source>
        <dbReference type="EMBL" id="CAL5225125.1"/>
    </source>
</evidence>
<feature type="signal peptide" evidence="1">
    <location>
        <begin position="1"/>
        <end position="15"/>
    </location>
</feature>
<protein>
    <submittedName>
        <fullName evidence="2">G7903 protein</fullName>
    </submittedName>
</protein>
<keyword evidence="3" id="KW-1185">Reference proteome</keyword>
<name>A0ABP1FZ29_9CHLO</name>
<reference evidence="2 3" key="1">
    <citation type="submission" date="2024-06" db="EMBL/GenBank/DDBJ databases">
        <authorList>
            <person name="Kraege A."/>
            <person name="Thomma B."/>
        </authorList>
    </citation>
    <scope>NUCLEOTIDE SEQUENCE [LARGE SCALE GENOMIC DNA]</scope>
</reference>
<accession>A0ABP1FZ29</accession>
<evidence type="ECO:0000313" key="3">
    <source>
        <dbReference type="Proteomes" id="UP001497392"/>
    </source>
</evidence>